<comment type="caution">
    <text evidence="3">The sequence shown here is derived from an EMBL/GenBank/DDBJ whole genome shotgun (WGS) entry which is preliminary data.</text>
</comment>
<dbReference type="NCBIfam" id="TIGR02595">
    <property type="entry name" value="PEP_CTERM"/>
    <property type="match status" value="1"/>
</dbReference>
<dbReference type="InterPro" id="IPR013424">
    <property type="entry name" value="Ice-binding_C"/>
</dbReference>
<proteinExistence type="predicted"/>
<gene>
    <name evidence="3" type="ORF">QEH52_13740</name>
</gene>
<dbReference type="EMBL" id="JARXHW010000034">
    <property type="protein sequence ID" value="MDQ8208582.1"/>
    <property type="molecule type" value="Genomic_DNA"/>
</dbReference>
<evidence type="ECO:0000259" key="2">
    <source>
        <dbReference type="Pfam" id="PF07589"/>
    </source>
</evidence>
<name>A0ABU1B041_9BACT</name>
<feature type="signal peptide" evidence="1">
    <location>
        <begin position="1"/>
        <end position="23"/>
    </location>
</feature>
<evidence type="ECO:0000313" key="4">
    <source>
        <dbReference type="Proteomes" id="UP001225316"/>
    </source>
</evidence>
<dbReference type="RefSeq" id="WP_308951204.1">
    <property type="nucleotide sequence ID" value="NZ_JARXHW010000034.1"/>
</dbReference>
<keyword evidence="1" id="KW-0732">Signal</keyword>
<protein>
    <submittedName>
        <fullName evidence="3">PEP-CTERM sorting domain-containing protein</fullName>
    </submittedName>
</protein>
<evidence type="ECO:0000313" key="3">
    <source>
        <dbReference type="EMBL" id="MDQ8208582.1"/>
    </source>
</evidence>
<reference evidence="3 4" key="1">
    <citation type="submission" date="2023-04" db="EMBL/GenBank/DDBJ databases">
        <title>A novel bacteria isolated from coastal sediment.</title>
        <authorList>
            <person name="Liu X.-J."/>
            <person name="Du Z.-J."/>
        </authorList>
    </citation>
    <scope>NUCLEOTIDE SEQUENCE [LARGE SCALE GENOMIC DNA]</scope>
    <source>
        <strain evidence="3 4">SDUM461003</strain>
    </source>
</reference>
<keyword evidence="4" id="KW-1185">Reference proteome</keyword>
<organism evidence="3 4">
    <name type="scientific">Thalassobacterium maritimum</name>
    <dbReference type="NCBI Taxonomy" id="3041265"/>
    <lineage>
        <taxon>Bacteria</taxon>
        <taxon>Pseudomonadati</taxon>
        <taxon>Verrucomicrobiota</taxon>
        <taxon>Opitutia</taxon>
        <taxon>Puniceicoccales</taxon>
        <taxon>Coraliomargaritaceae</taxon>
        <taxon>Thalassobacterium</taxon>
    </lineage>
</organism>
<dbReference type="Proteomes" id="UP001225316">
    <property type="component" value="Unassembled WGS sequence"/>
</dbReference>
<accession>A0ABU1B041</accession>
<evidence type="ECO:0000256" key="1">
    <source>
        <dbReference type="SAM" id="SignalP"/>
    </source>
</evidence>
<sequence length="232" mass="23686">MKIPQYSKLFCAVLATMTPALLASSFGQTNVAYSDAERMNKQGSGDWAYDGGSDSAFNVGDSSTAGRTFETAVLINISSFDAEIAAASSISFNIAYSDVLGAGQDVTAYVFGTDATALSGTNSIGPISFHNSGVGGSSAGTILAGNFSAPGVATYDVTTIVQGLTAFDSVGILLTANATQSGSADDIVFYRENTLGSQLNGGAYLTIVPEPGTFALLAGLTGLACVMMRRRS</sequence>
<feature type="domain" description="Ice-binding protein C-terminal" evidence="2">
    <location>
        <begin position="208"/>
        <end position="231"/>
    </location>
</feature>
<feature type="chain" id="PRO_5047021805" evidence="1">
    <location>
        <begin position="24"/>
        <end position="232"/>
    </location>
</feature>
<dbReference type="Pfam" id="PF07589">
    <property type="entry name" value="PEP-CTERM"/>
    <property type="match status" value="1"/>
</dbReference>